<evidence type="ECO:0000313" key="2">
    <source>
        <dbReference type="EMBL" id="SCD21955.1"/>
    </source>
</evidence>
<keyword evidence="1" id="KW-0472">Membrane</keyword>
<organism evidence="2 3">
    <name type="scientific">Proteiniphilum saccharofermentans</name>
    <dbReference type="NCBI Taxonomy" id="1642647"/>
    <lineage>
        <taxon>Bacteria</taxon>
        <taxon>Pseudomonadati</taxon>
        <taxon>Bacteroidota</taxon>
        <taxon>Bacteroidia</taxon>
        <taxon>Bacteroidales</taxon>
        <taxon>Dysgonomonadaceae</taxon>
        <taxon>Proteiniphilum</taxon>
    </lineage>
</organism>
<evidence type="ECO:0000313" key="3">
    <source>
        <dbReference type="Proteomes" id="UP000187464"/>
    </source>
</evidence>
<dbReference type="EMBL" id="LT605205">
    <property type="protein sequence ID" value="SCD21955.1"/>
    <property type="molecule type" value="Genomic_DNA"/>
</dbReference>
<sequence>MKKKNQASEKWLEIIIYILLAIILIGLFACLIILTP</sequence>
<protein>
    <submittedName>
        <fullName evidence="2">Uncharacterized protein</fullName>
    </submittedName>
</protein>
<evidence type="ECO:0000256" key="1">
    <source>
        <dbReference type="SAM" id="Phobius"/>
    </source>
</evidence>
<dbReference type="STRING" id="1642647.PSM36_3166"/>
<dbReference type="PROSITE" id="PS51257">
    <property type="entry name" value="PROKAR_LIPOPROTEIN"/>
    <property type="match status" value="1"/>
</dbReference>
<accession>A0A1R3TD74</accession>
<keyword evidence="3" id="KW-1185">Reference proteome</keyword>
<proteinExistence type="predicted"/>
<keyword evidence="1" id="KW-1133">Transmembrane helix</keyword>
<feature type="transmembrane region" description="Helical" evidence="1">
    <location>
        <begin position="12"/>
        <end position="34"/>
    </location>
</feature>
<gene>
    <name evidence="2" type="ORF">PSM36_3166</name>
</gene>
<dbReference type="Proteomes" id="UP000187464">
    <property type="component" value="Chromosome I"/>
</dbReference>
<reference evidence="2 3" key="1">
    <citation type="submission" date="2016-08" db="EMBL/GenBank/DDBJ databases">
        <authorList>
            <person name="Seilhamer J.J."/>
        </authorList>
    </citation>
    <scope>NUCLEOTIDE SEQUENCE [LARGE SCALE GENOMIC DNA]</scope>
    <source>
        <strain evidence="2">M3/6</strain>
    </source>
</reference>
<dbReference type="KEGG" id="psac:PSM36_3166"/>
<dbReference type="AlphaFoldDB" id="A0A1R3TD74"/>
<name>A0A1R3TD74_9BACT</name>
<keyword evidence="1" id="KW-0812">Transmembrane</keyword>